<name>A0AA87WBE0_9BRAD</name>
<proteinExistence type="predicted"/>
<sequence length="150" mass="17095">MERLGITRAASFDDDFSIYRYGRARDRAFEIVRSSHSAAYQTFAQAILQRLPVSLNYNGVRREVCPYILGHTNGQERVLVFQFGGSSRSRLPAGGEWRCLTVAQVSDVKIYEGEWRGGSYHRTVQRCVDKVYLDVNEAVPNQPGRRLGYD</sequence>
<organism evidence="1 2">
    <name type="scientific">Bradyrhizobium guangdongense</name>
    <dbReference type="NCBI Taxonomy" id="1325090"/>
    <lineage>
        <taxon>Bacteria</taxon>
        <taxon>Pseudomonadati</taxon>
        <taxon>Pseudomonadota</taxon>
        <taxon>Alphaproteobacteria</taxon>
        <taxon>Hyphomicrobiales</taxon>
        <taxon>Nitrobacteraceae</taxon>
        <taxon>Bradyrhizobium</taxon>
    </lineage>
</organism>
<dbReference type="AlphaFoldDB" id="A0AA87WBE0"/>
<evidence type="ECO:0000313" key="1">
    <source>
        <dbReference type="EMBL" id="GGI33557.1"/>
    </source>
</evidence>
<accession>A0AA87WBE0</accession>
<reference evidence="1" key="2">
    <citation type="submission" date="2022-12" db="EMBL/GenBank/DDBJ databases">
        <authorList>
            <person name="Sun Q."/>
            <person name="Zhou Y."/>
        </authorList>
    </citation>
    <scope>NUCLEOTIDE SEQUENCE</scope>
    <source>
        <strain evidence="1">CGMCC 1.15034</strain>
    </source>
</reference>
<reference evidence="1" key="1">
    <citation type="journal article" date="2014" name="Int. J. Syst. Evol. Microbiol.">
        <title>Complete genome sequence of Corynebacterium casei LMG S-19264T (=DSM 44701T), isolated from a smear-ripened cheese.</title>
        <authorList>
            <consortium name="US DOE Joint Genome Institute (JGI-PGF)"/>
            <person name="Walter F."/>
            <person name="Albersmeier A."/>
            <person name="Kalinowski J."/>
            <person name="Ruckert C."/>
        </authorList>
    </citation>
    <scope>NUCLEOTIDE SEQUENCE</scope>
    <source>
        <strain evidence="1">CGMCC 1.15034</strain>
    </source>
</reference>
<protein>
    <submittedName>
        <fullName evidence="1">Uncharacterized protein</fullName>
    </submittedName>
</protein>
<dbReference type="EMBL" id="BMHC01000031">
    <property type="protein sequence ID" value="GGI33557.1"/>
    <property type="molecule type" value="Genomic_DNA"/>
</dbReference>
<evidence type="ECO:0000313" key="2">
    <source>
        <dbReference type="Proteomes" id="UP000625079"/>
    </source>
</evidence>
<comment type="caution">
    <text evidence="1">The sequence shown here is derived from an EMBL/GenBank/DDBJ whole genome shotgun (WGS) entry which is preliminary data.</text>
</comment>
<dbReference type="Proteomes" id="UP000625079">
    <property type="component" value="Unassembled WGS sequence"/>
</dbReference>
<gene>
    <name evidence="1" type="ORF">GCM10010987_74980</name>
</gene>